<comment type="caution">
    <text evidence="2">The sequence shown here is derived from an EMBL/GenBank/DDBJ whole genome shotgun (WGS) entry which is preliminary data.</text>
</comment>
<dbReference type="AlphaFoldDB" id="A0A7W7RTE7"/>
<dbReference type="RefSeq" id="WP_184753569.1">
    <property type="nucleotide sequence ID" value="NZ_BAABEK010000047.1"/>
</dbReference>
<gene>
    <name evidence="2" type="ORF">FHR32_001456</name>
</gene>
<dbReference type="Proteomes" id="UP000534286">
    <property type="component" value="Unassembled WGS sequence"/>
</dbReference>
<sequence length="100" mass="10571">MAGTDIHFDALEQCRTTTKKLAGKYGDLADTYPATSADSSIFGRLTDSSALASAIDTIEKMVDDELGQVKNKLEGVERALDTVQENVRGANKASSGEDGS</sequence>
<organism evidence="2 3">
    <name type="scientific">Streptosporangium album</name>
    <dbReference type="NCBI Taxonomy" id="47479"/>
    <lineage>
        <taxon>Bacteria</taxon>
        <taxon>Bacillati</taxon>
        <taxon>Actinomycetota</taxon>
        <taxon>Actinomycetes</taxon>
        <taxon>Streptosporangiales</taxon>
        <taxon>Streptosporangiaceae</taxon>
        <taxon>Streptosporangium</taxon>
    </lineage>
</organism>
<dbReference type="EMBL" id="JACHJU010000001">
    <property type="protein sequence ID" value="MBB4937151.1"/>
    <property type="molecule type" value="Genomic_DNA"/>
</dbReference>
<evidence type="ECO:0000256" key="1">
    <source>
        <dbReference type="SAM" id="Coils"/>
    </source>
</evidence>
<accession>A0A7W7RTE7</accession>
<evidence type="ECO:0000313" key="2">
    <source>
        <dbReference type="EMBL" id="MBB4937151.1"/>
    </source>
</evidence>
<proteinExistence type="predicted"/>
<evidence type="ECO:0000313" key="3">
    <source>
        <dbReference type="Proteomes" id="UP000534286"/>
    </source>
</evidence>
<name>A0A7W7RTE7_9ACTN</name>
<feature type="coiled-coil region" evidence="1">
    <location>
        <begin position="66"/>
        <end position="93"/>
    </location>
</feature>
<keyword evidence="1" id="KW-0175">Coiled coil</keyword>
<keyword evidence="3" id="KW-1185">Reference proteome</keyword>
<reference evidence="2 3" key="1">
    <citation type="submission" date="2020-08" db="EMBL/GenBank/DDBJ databases">
        <title>Sequencing the genomes of 1000 actinobacteria strains.</title>
        <authorList>
            <person name="Klenk H.-P."/>
        </authorList>
    </citation>
    <scope>NUCLEOTIDE SEQUENCE [LARGE SCALE GENOMIC DNA]</scope>
    <source>
        <strain evidence="2 3">DSM 43023</strain>
    </source>
</reference>
<protein>
    <submittedName>
        <fullName evidence="2">Archaellum component FlaC</fullName>
    </submittedName>
</protein>